<protein>
    <recommendedName>
        <fullName evidence="6">Curlin</fullName>
    </recommendedName>
</protein>
<reference evidence="5" key="1">
    <citation type="submission" date="2018-05" db="EMBL/GenBank/DDBJ databases">
        <authorList>
            <person name="Nie L."/>
        </authorList>
    </citation>
    <scope>NUCLEOTIDE SEQUENCE [LARGE SCALE GENOMIC DNA]</scope>
    <source>
        <strain evidence="5">NL</strain>
    </source>
</reference>
<feature type="chain" id="PRO_5016423195" description="Curlin" evidence="3">
    <location>
        <begin position="23"/>
        <end position="195"/>
    </location>
</feature>
<dbReference type="GO" id="GO:0007155">
    <property type="term" value="P:cell adhesion"/>
    <property type="evidence" value="ECO:0007669"/>
    <property type="project" value="InterPro"/>
</dbReference>
<name>A0A328BC97_9BACT</name>
<dbReference type="OrthoDB" id="1117485at2"/>
<dbReference type="InterPro" id="IPR009742">
    <property type="entry name" value="Curlin_rpt"/>
</dbReference>
<proteinExistence type="inferred from homology"/>
<comment type="caution">
    <text evidence="4">The sequence shown here is derived from an EMBL/GenBank/DDBJ whole genome shotgun (WGS) entry which is preliminary data.</text>
</comment>
<organism evidence="4 5">
    <name type="scientific">Hymenobacter edaphi</name>
    <dbReference type="NCBI Taxonomy" id="2211146"/>
    <lineage>
        <taxon>Bacteria</taxon>
        <taxon>Pseudomonadati</taxon>
        <taxon>Bacteroidota</taxon>
        <taxon>Cytophagia</taxon>
        <taxon>Cytophagales</taxon>
        <taxon>Hymenobacteraceae</taxon>
        <taxon>Hymenobacter</taxon>
    </lineage>
</organism>
<evidence type="ECO:0000256" key="3">
    <source>
        <dbReference type="SAM" id="SignalP"/>
    </source>
</evidence>
<keyword evidence="5" id="KW-1185">Reference proteome</keyword>
<dbReference type="Pfam" id="PF07012">
    <property type="entry name" value="Curlin_rpt"/>
    <property type="match status" value="1"/>
</dbReference>
<evidence type="ECO:0000256" key="2">
    <source>
        <dbReference type="ARBA" id="ARBA00022729"/>
    </source>
</evidence>
<accession>A0A328BC97</accession>
<dbReference type="AlphaFoldDB" id="A0A328BC97"/>
<dbReference type="RefSeq" id="WP_111480148.1">
    <property type="nucleotide sequence ID" value="NZ_QHKM01000009.1"/>
</dbReference>
<gene>
    <name evidence="4" type="ORF">DLM85_21000</name>
</gene>
<evidence type="ECO:0000256" key="1">
    <source>
        <dbReference type="ARBA" id="ARBA00009766"/>
    </source>
</evidence>
<keyword evidence="2 3" id="KW-0732">Signal</keyword>
<evidence type="ECO:0000313" key="4">
    <source>
        <dbReference type="EMBL" id="RAK63486.1"/>
    </source>
</evidence>
<evidence type="ECO:0000313" key="5">
    <source>
        <dbReference type="Proteomes" id="UP000248553"/>
    </source>
</evidence>
<dbReference type="Proteomes" id="UP000248553">
    <property type="component" value="Unassembled WGS sequence"/>
</dbReference>
<evidence type="ECO:0008006" key="6">
    <source>
        <dbReference type="Google" id="ProtNLM"/>
    </source>
</evidence>
<sequence>MKPLSLAVFSSALSIVALPVVAQQNADREGISNEQQLAERLGTERLPVASAAATGPNTTQLLQQGSQNEAAVEQRYAGAALGNLVQIVQAGAANLADIGQIGAANRTVVEQRGAGNRIESQLTGTGIEAEIRQRGNQNLLQQDLSLDNRRYLVEQRGNANELVQRESGAAPGPGYEVRMVGNGIRLTIEQGRVSP</sequence>
<dbReference type="EMBL" id="QHKM01000009">
    <property type="protein sequence ID" value="RAK63486.1"/>
    <property type="molecule type" value="Genomic_DNA"/>
</dbReference>
<dbReference type="GO" id="GO:0009289">
    <property type="term" value="C:pilus"/>
    <property type="evidence" value="ECO:0007669"/>
    <property type="project" value="InterPro"/>
</dbReference>
<feature type="signal peptide" evidence="3">
    <location>
        <begin position="1"/>
        <end position="22"/>
    </location>
</feature>
<comment type="similarity">
    <text evidence="1">Belongs to the CsgA/CsgB family.</text>
</comment>